<dbReference type="PROSITE" id="PS50112">
    <property type="entry name" value="PAS"/>
    <property type="match status" value="2"/>
</dbReference>
<dbReference type="SUPFAM" id="SSF55785">
    <property type="entry name" value="PYP-like sensor domain (PAS domain)"/>
    <property type="match status" value="2"/>
</dbReference>
<keyword evidence="3" id="KW-0597">Phosphoprotein</keyword>
<comment type="catalytic activity">
    <reaction evidence="1">
        <text>ATP + protein L-histidine = ADP + protein N-phospho-L-histidine.</text>
        <dbReference type="EC" id="2.7.13.3"/>
    </reaction>
</comment>
<dbReference type="SMART" id="SM00091">
    <property type="entry name" value="PAS"/>
    <property type="match status" value="2"/>
</dbReference>
<sequence length="661" mass="73324">MTGRSEPLLDRVTDAFFALDTDFRFTYLNERAETLLKRSRADLIGRVMWDEFPTTVETQFPDRFHRAMDEQVPVSFEIYHAHLETWFEARAYPAEDGLSVYMRDVTARKTQEASLAQHAAVVEAVHDAVLTLDRDRNLVTVNGATEALLGIDRSNLVGKHIEFLTKRAGIDDEHAIQIGQAITDVDVGNAVDRHLELPFTDADGTDRIGEFRFVPIEDDVATVAAVIRDVTDRREYERVVTSLHEITRWLLESDDPEEICAIAVHAGSDLLNLPISGVWLLDDEYGYLDPVAGTAGAHDEFGGLPRFSPGEGLVWDVFESGTVERFDDLATVDDLYNPDTPIRSEIIAPIGTHGVLMTGSFEAHQFDETDVDLVSTLVENTLAALERAQREHVLRERTAELERQTDRLESVADVLSSDLKQQLSTLADALSGEQTPHDPMWEFPLAEDTVQTTLERTERLVDDVREFARNASAVGPRTRIDLESAITDALERSRLESERVVVERSASLRADDDRFVRLLETAFDDTAARATDDVTIQVGLLGFDTDDRTRGFFLLDDAAEIPPPADERVLEPTVHEHDGDGRGINPLSDADDADGRPVTGKSSVRSDMSENTDGLGLALVRAIAEAHDWTLTVDTGTNGGTRLEISDVTTLEETSDSDFAP</sequence>
<reference evidence="9" key="1">
    <citation type="submission" date="2016-10" db="EMBL/GenBank/DDBJ databases">
        <authorList>
            <person name="Varghese N."/>
            <person name="Submissions S."/>
        </authorList>
    </citation>
    <scope>NUCLEOTIDE SEQUENCE [LARGE SCALE GENOMIC DNA]</scope>
    <source>
        <strain evidence="9">CGMCC 1.8981</strain>
    </source>
</reference>
<organism evidence="8 9">
    <name type="scientific">Natronorubrum sediminis</name>
    <dbReference type="NCBI Taxonomy" id="640943"/>
    <lineage>
        <taxon>Archaea</taxon>
        <taxon>Methanobacteriati</taxon>
        <taxon>Methanobacteriota</taxon>
        <taxon>Stenosarchaea group</taxon>
        <taxon>Halobacteria</taxon>
        <taxon>Halobacteriales</taxon>
        <taxon>Natrialbaceae</taxon>
        <taxon>Natronorubrum</taxon>
    </lineage>
</organism>
<dbReference type="InterPro" id="IPR029016">
    <property type="entry name" value="GAF-like_dom_sf"/>
</dbReference>
<evidence type="ECO:0000259" key="7">
    <source>
        <dbReference type="PROSITE" id="PS50112"/>
    </source>
</evidence>
<dbReference type="SMART" id="SM00065">
    <property type="entry name" value="GAF"/>
    <property type="match status" value="1"/>
</dbReference>
<dbReference type="SUPFAM" id="SSF55781">
    <property type="entry name" value="GAF domain-like"/>
    <property type="match status" value="1"/>
</dbReference>
<dbReference type="InterPro" id="IPR036890">
    <property type="entry name" value="HATPase_C_sf"/>
</dbReference>
<dbReference type="RefSeq" id="WP_090504053.1">
    <property type="nucleotide sequence ID" value="NZ_FNWL01000001.1"/>
</dbReference>
<feature type="compositionally biased region" description="Polar residues" evidence="6">
    <location>
        <begin position="600"/>
        <end position="611"/>
    </location>
</feature>
<protein>
    <recommendedName>
        <fullName evidence="2">histidine kinase</fullName>
        <ecNumber evidence="2">2.7.13.3</ecNumber>
    </recommendedName>
</protein>
<dbReference type="AlphaFoldDB" id="A0A1H6FK77"/>
<dbReference type="EC" id="2.7.13.3" evidence="2"/>
<dbReference type="Pfam" id="PF08448">
    <property type="entry name" value="PAS_4"/>
    <property type="match status" value="2"/>
</dbReference>
<evidence type="ECO:0000313" key="9">
    <source>
        <dbReference type="Proteomes" id="UP000199112"/>
    </source>
</evidence>
<evidence type="ECO:0000256" key="4">
    <source>
        <dbReference type="ARBA" id="ARBA00022679"/>
    </source>
</evidence>
<dbReference type="SUPFAM" id="SSF55874">
    <property type="entry name" value="ATPase domain of HSP90 chaperone/DNA topoisomerase II/histidine kinase"/>
    <property type="match status" value="1"/>
</dbReference>
<dbReference type="CDD" id="cd00130">
    <property type="entry name" value="PAS"/>
    <property type="match status" value="2"/>
</dbReference>
<accession>A0A1H6FK77</accession>
<name>A0A1H6FK77_9EURY</name>
<dbReference type="NCBIfam" id="TIGR00229">
    <property type="entry name" value="sensory_box"/>
    <property type="match status" value="2"/>
</dbReference>
<dbReference type="Gene3D" id="3.30.450.40">
    <property type="match status" value="1"/>
</dbReference>
<proteinExistence type="predicted"/>
<evidence type="ECO:0000313" key="8">
    <source>
        <dbReference type="EMBL" id="SEH11267.1"/>
    </source>
</evidence>
<keyword evidence="9" id="KW-1185">Reference proteome</keyword>
<dbReference type="GO" id="GO:0004673">
    <property type="term" value="F:protein histidine kinase activity"/>
    <property type="evidence" value="ECO:0007669"/>
    <property type="project" value="UniProtKB-EC"/>
</dbReference>
<dbReference type="InterPro" id="IPR013656">
    <property type="entry name" value="PAS_4"/>
</dbReference>
<dbReference type="Gene3D" id="3.30.450.20">
    <property type="entry name" value="PAS domain"/>
    <property type="match status" value="2"/>
</dbReference>
<dbReference type="InterPro" id="IPR003018">
    <property type="entry name" value="GAF"/>
</dbReference>
<gene>
    <name evidence="8" type="ORF">SAMN04487967_0273</name>
</gene>
<feature type="domain" description="PAS" evidence="7">
    <location>
        <begin position="114"/>
        <end position="164"/>
    </location>
</feature>
<feature type="domain" description="PAS" evidence="7">
    <location>
        <begin position="8"/>
        <end position="71"/>
    </location>
</feature>
<dbReference type="PANTHER" id="PTHR43304">
    <property type="entry name" value="PHYTOCHROME-LIKE PROTEIN CPH1"/>
    <property type="match status" value="1"/>
</dbReference>
<evidence type="ECO:0000256" key="6">
    <source>
        <dbReference type="SAM" id="MobiDB-lite"/>
    </source>
</evidence>
<dbReference type="Gene3D" id="3.30.565.10">
    <property type="entry name" value="Histidine kinase-like ATPase, C-terminal domain"/>
    <property type="match status" value="1"/>
</dbReference>
<feature type="region of interest" description="Disordered" evidence="6">
    <location>
        <begin position="574"/>
        <end position="611"/>
    </location>
</feature>
<dbReference type="PANTHER" id="PTHR43304:SF1">
    <property type="entry name" value="PAC DOMAIN-CONTAINING PROTEIN"/>
    <property type="match status" value="1"/>
</dbReference>
<dbReference type="Proteomes" id="UP000199112">
    <property type="component" value="Unassembled WGS sequence"/>
</dbReference>
<evidence type="ECO:0000256" key="1">
    <source>
        <dbReference type="ARBA" id="ARBA00000085"/>
    </source>
</evidence>
<evidence type="ECO:0000256" key="5">
    <source>
        <dbReference type="ARBA" id="ARBA00022777"/>
    </source>
</evidence>
<dbReference type="OrthoDB" id="8127at2157"/>
<evidence type="ECO:0000256" key="2">
    <source>
        <dbReference type="ARBA" id="ARBA00012438"/>
    </source>
</evidence>
<keyword evidence="5" id="KW-0418">Kinase</keyword>
<evidence type="ECO:0000256" key="3">
    <source>
        <dbReference type="ARBA" id="ARBA00022553"/>
    </source>
</evidence>
<dbReference type="InterPro" id="IPR035965">
    <property type="entry name" value="PAS-like_dom_sf"/>
</dbReference>
<dbReference type="EMBL" id="FNWL01000001">
    <property type="protein sequence ID" value="SEH11267.1"/>
    <property type="molecule type" value="Genomic_DNA"/>
</dbReference>
<keyword evidence="4" id="KW-0808">Transferase</keyword>
<dbReference type="InterPro" id="IPR000014">
    <property type="entry name" value="PAS"/>
</dbReference>
<dbReference type="InterPro" id="IPR052162">
    <property type="entry name" value="Sensor_kinase/Photoreceptor"/>
</dbReference>
<dbReference type="Pfam" id="PF13185">
    <property type="entry name" value="GAF_2"/>
    <property type="match status" value="1"/>
</dbReference>